<evidence type="ECO:0000256" key="1">
    <source>
        <dbReference type="SAM" id="SignalP"/>
    </source>
</evidence>
<keyword evidence="3" id="KW-1185">Reference proteome</keyword>
<evidence type="ECO:0000313" key="3">
    <source>
        <dbReference type="Proteomes" id="UP000184330"/>
    </source>
</evidence>
<dbReference type="EMBL" id="FJOG01000001">
    <property type="protein sequence ID" value="CZR51131.1"/>
    <property type="molecule type" value="Genomic_DNA"/>
</dbReference>
<evidence type="ECO:0000313" key="2">
    <source>
        <dbReference type="EMBL" id="CZR51131.1"/>
    </source>
</evidence>
<dbReference type="Proteomes" id="UP000184330">
    <property type="component" value="Unassembled WGS sequence"/>
</dbReference>
<proteinExistence type="predicted"/>
<name>A0A1L7WED4_9HELO</name>
<feature type="signal peptide" evidence="1">
    <location>
        <begin position="1"/>
        <end position="20"/>
    </location>
</feature>
<dbReference type="AlphaFoldDB" id="A0A1L7WED4"/>
<reference evidence="2 3" key="1">
    <citation type="submission" date="2016-03" db="EMBL/GenBank/DDBJ databases">
        <authorList>
            <person name="Ploux O."/>
        </authorList>
    </citation>
    <scope>NUCLEOTIDE SEQUENCE [LARGE SCALE GENOMIC DNA]</scope>
    <source>
        <strain evidence="2 3">UAMH 11012</strain>
    </source>
</reference>
<feature type="chain" id="PRO_5012092153" evidence="1">
    <location>
        <begin position="21"/>
        <end position="264"/>
    </location>
</feature>
<gene>
    <name evidence="2" type="ORF">PAC_01006</name>
</gene>
<organism evidence="2 3">
    <name type="scientific">Phialocephala subalpina</name>
    <dbReference type="NCBI Taxonomy" id="576137"/>
    <lineage>
        <taxon>Eukaryota</taxon>
        <taxon>Fungi</taxon>
        <taxon>Dikarya</taxon>
        <taxon>Ascomycota</taxon>
        <taxon>Pezizomycotina</taxon>
        <taxon>Leotiomycetes</taxon>
        <taxon>Helotiales</taxon>
        <taxon>Mollisiaceae</taxon>
        <taxon>Phialocephala</taxon>
        <taxon>Phialocephala fortinii species complex</taxon>
    </lineage>
</organism>
<keyword evidence="1" id="KW-0732">Signal</keyword>
<dbReference type="OrthoDB" id="3641074at2759"/>
<protein>
    <submittedName>
        <fullName evidence="2">Related to Clock-controlled pheromone ccg-4</fullName>
    </submittedName>
</protein>
<accession>A0A1L7WED4</accession>
<sequence>MKFTAAIAALILAATVTSSALPSADARCGYPGQPCTKMVKARLAEPEANARCGYPGQPCGKAKREADARCGYPGQPCSKVKRAAEAFAEALASPEASADNDHGLAARCDMGSCFEAKRMTRDLAAIVADTTEDPAAFYHSLGLETEEVSENKKREAEARCGYPGQPCGKVKRDAAPEPEDDARCGYPGQPCNKAKREADPEADARCGYRGQPCSKLKRAAEAVAEAIAEAEPTARCGYPGQPCSKAKRDAFALAHAADLVLGNL</sequence>